<sequence length="108" mass="12368">MDLINNKSIYRKTGGGRIGKINFTYPLLKIIVEKELIQLKPFLGSSWKFVPEDVLSIEPTQILFTSGIKINHIKKGCEHRIVFYTSNPNKLIETIQEIGFIPKVKPLQ</sequence>
<reference evidence="1" key="1">
    <citation type="submission" date="2020-10" db="EMBL/GenBank/DDBJ databases">
        <authorList>
            <person name="Lu T."/>
            <person name="Wang Q."/>
            <person name="Han X."/>
        </authorList>
    </citation>
    <scope>NUCLEOTIDE SEQUENCE</scope>
    <source>
        <strain evidence="1">WQ 117</strain>
    </source>
</reference>
<accession>A0A8J7FQJ3</accession>
<dbReference type="RefSeq" id="WP_194183410.1">
    <property type="nucleotide sequence ID" value="NZ_JADGIK010000006.1"/>
</dbReference>
<protein>
    <submittedName>
        <fullName evidence="1">Uncharacterized protein</fullName>
    </submittedName>
</protein>
<organism evidence="1 2">
    <name type="scientific">Faecalibacter rhinopitheci</name>
    <dbReference type="NCBI Taxonomy" id="2779678"/>
    <lineage>
        <taxon>Bacteria</taxon>
        <taxon>Pseudomonadati</taxon>
        <taxon>Bacteroidota</taxon>
        <taxon>Flavobacteriia</taxon>
        <taxon>Flavobacteriales</taxon>
        <taxon>Weeksellaceae</taxon>
        <taxon>Faecalibacter</taxon>
    </lineage>
</organism>
<dbReference type="Proteomes" id="UP000608754">
    <property type="component" value="Unassembled WGS sequence"/>
</dbReference>
<gene>
    <name evidence="1" type="ORF">IM532_10500</name>
</gene>
<evidence type="ECO:0000313" key="2">
    <source>
        <dbReference type="Proteomes" id="UP000608754"/>
    </source>
</evidence>
<evidence type="ECO:0000313" key="1">
    <source>
        <dbReference type="EMBL" id="MBF0597869.1"/>
    </source>
</evidence>
<comment type="caution">
    <text evidence="1">The sequence shown here is derived from an EMBL/GenBank/DDBJ whole genome shotgun (WGS) entry which is preliminary data.</text>
</comment>
<keyword evidence="2" id="KW-1185">Reference proteome</keyword>
<proteinExistence type="predicted"/>
<dbReference type="EMBL" id="JADGIK010000006">
    <property type="protein sequence ID" value="MBF0597869.1"/>
    <property type="molecule type" value="Genomic_DNA"/>
</dbReference>
<name>A0A8J7FQJ3_9FLAO</name>
<dbReference type="AlphaFoldDB" id="A0A8J7FQJ3"/>